<gene>
    <name evidence="3" type="ORF">I603_2795</name>
</gene>
<feature type="transmembrane region" description="Helical" evidence="1">
    <location>
        <begin position="12"/>
        <end position="34"/>
    </location>
</feature>
<reference evidence="3 4" key="1">
    <citation type="submission" date="2016-06" db="EMBL/GenBank/DDBJ databases">
        <title>Genome sequence of Porphyrobacter dokdonensis DSW-74.</title>
        <authorList>
            <person name="Kim J.F."/>
            <person name="Song J.Y."/>
        </authorList>
    </citation>
    <scope>NUCLEOTIDE SEQUENCE [LARGE SCALE GENOMIC DNA]</scope>
    <source>
        <strain evidence="3 4">DSW-74</strain>
    </source>
</reference>
<dbReference type="STRING" id="1300349.I603_2795"/>
<feature type="transmembrane region" description="Helical" evidence="1">
    <location>
        <begin position="287"/>
        <end position="310"/>
    </location>
</feature>
<proteinExistence type="predicted"/>
<evidence type="ECO:0000313" key="4">
    <source>
        <dbReference type="Proteomes" id="UP000092484"/>
    </source>
</evidence>
<dbReference type="EMBL" id="LZYB01000009">
    <property type="protein sequence ID" value="OBV09899.1"/>
    <property type="molecule type" value="Genomic_DNA"/>
</dbReference>
<protein>
    <submittedName>
        <fullName evidence="3">DUF418 domain-containing protein</fullName>
    </submittedName>
</protein>
<feature type="transmembrane region" description="Helical" evidence="1">
    <location>
        <begin position="254"/>
        <end position="275"/>
    </location>
</feature>
<dbReference type="InterPro" id="IPR007349">
    <property type="entry name" value="DUF418"/>
</dbReference>
<dbReference type="AlphaFoldDB" id="A0A1A7BBM4"/>
<comment type="caution">
    <text evidence="3">The sequence shown here is derived from an EMBL/GenBank/DDBJ whole genome shotgun (WGS) entry which is preliminary data.</text>
</comment>
<dbReference type="PATRIC" id="fig|1300349.4.peg.2784"/>
<feature type="transmembrane region" description="Helical" evidence="1">
    <location>
        <begin position="121"/>
        <end position="141"/>
    </location>
</feature>
<feature type="transmembrane region" description="Helical" evidence="1">
    <location>
        <begin position="331"/>
        <end position="350"/>
    </location>
</feature>
<evidence type="ECO:0000259" key="2">
    <source>
        <dbReference type="Pfam" id="PF04235"/>
    </source>
</evidence>
<sequence>MMAPPHSPDRILALDALRGIAVIGIVGMNVHAFALPGPAYYNPLSYGAVDAADYRVWLASFIFIEDKFRTLFAMLFGAGCLILIERGGERPWRAHYARMIVLFAIGLVHAALLASNDILRAYALAGLALPLLAGLSARALVTVGLGLLMVHLALGLTAFGSVLVDFHVKHSGSDALLWAERQFGRDPAAIAALLEQGREGFAERVVRRSLGIPAQLATLFASLPLNLAAVALGMGLWKGGMLKGEWRTFHLQRLAAGCALASLPVLLGLAGWLVVQGFPAALVGPVALVISAPFDTLLGMAYAALAMAFLARDSALTRRLAAVGRLSLTNYLMTSVILAAIFASWGLGLFGEVTRWQALVLGLVPVVAMLVWSPAWVARLGQGPFERLWRAGAKALS</sequence>
<feature type="transmembrane region" description="Helical" evidence="1">
    <location>
        <begin position="96"/>
        <end position="115"/>
    </location>
</feature>
<keyword evidence="1" id="KW-1133">Transmembrane helix</keyword>
<dbReference type="PANTHER" id="PTHR30590:SF2">
    <property type="entry name" value="INNER MEMBRANE PROTEIN"/>
    <property type="match status" value="1"/>
</dbReference>
<evidence type="ECO:0000313" key="3">
    <source>
        <dbReference type="EMBL" id="OBV09899.1"/>
    </source>
</evidence>
<feature type="transmembrane region" description="Helical" evidence="1">
    <location>
        <begin position="68"/>
        <end position="84"/>
    </location>
</feature>
<keyword evidence="4" id="KW-1185">Reference proteome</keyword>
<evidence type="ECO:0000256" key="1">
    <source>
        <dbReference type="SAM" id="Phobius"/>
    </source>
</evidence>
<dbReference type="PANTHER" id="PTHR30590">
    <property type="entry name" value="INNER MEMBRANE PROTEIN"/>
    <property type="match status" value="1"/>
</dbReference>
<feature type="transmembrane region" description="Helical" evidence="1">
    <location>
        <begin position="356"/>
        <end position="378"/>
    </location>
</feature>
<accession>A0A1A7BBM4</accession>
<keyword evidence="1" id="KW-0812">Transmembrane</keyword>
<dbReference type="RefSeq" id="WP_068865814.1">
    <property type="nucleotide sequence ID" value="NZ_LZYB01000009.1"/>
</dbReference>
<feature type="domain" description="DUF418" evidence="2">
    <location>
        <begin position="237"/>
        <end position="393"/>
    </location>
</feature>
<organism evidence="3 4">
    <name type="scientific">Erythrobacter dokdonensis DSW-74</name>
    <dbReference type="NCBI Taxonomy" id="1300349"/>
    <lineage>
        <taxon>Bacteria</taxon>
        <taxon>Pseudomonadati</taxon>
        <taxon>Pseudomonadota</taxon>
        <taxon>Alphaproteobacteria</taxon>
        <taxon>Sphingomonadales</taxon>
        <taxon>Erythrobacteraceae</taxon>
        <taxon>Erythrobacter/Porphyrobacter group</taxon>
        <taxon>Erythrobacter</taxon>
    </lineage>
</organism>
<feature type="transmembrane region" description="Helical" evidence="1">
    <location>
        <begin position="212"/>
        <end position="233"/>
    </location>
</feature>
<dbReference type="InterPro" id="IPR052529">
    <property type="entry name" value="Bact_Transport_Assoc"/>
</dbReference>
<dbReference type="Pfam" id="PF04235">
    <property type="entry name" value="DUF418"/>
    <property type="match status" value="1"/>
</dbReference>
<feature type="transmembrane region" description="Helical" evidence="1">
    <location>
        <begin position="148"/>
        <end position="168"/>
    </location>
</feature>
<name>A0A1A7BBM4_9SPHN</name>
<dbReference type="Proteomes" id="UP000092484">
    <property type="component" value="Unassembled WGS sequence"/>
</dbReference>
<keyword evidence="1" id="KW-0472">Membrane</keyword>